<sequence length="84" mass="9613">MELLTVDASGRVLIPKKVREQLGINTQAQLSLEIEEGRIILQPISKEAETYYEEGVLVVKTEPIENLETIIDELREERINEFTS</sequence>
<proteinExistence type="predicted"/>
<name>K9U9F5_CHRTP</name>
<feature type="domain" description="SpoVT-AbrB" evidence="2">
    <location>
        <begin position="1"/>
        <end position="46"/>
    </location>
</feature>
<dbReference type="HOGENOM" id="CLU_189838_1_0_3"/>
<dbReference type="InterPro" id="IPR007159">
    <property type="entry name" value="SpoVT-AbrB_dom"/>
</dbReference>
<dbReference type="EMBL" id="CP003598">
    <property type="protein sequence ID" value="AFY91233.1"/>
    <property type="molecule type" value="Genomic_DNA"/>
</dbReference>
<dbReference type="PROSITE" id="PS51740">
    <property type="entry name" value="SPOVT_ABRB"/>
    <property type="match status" value="1"/>
</dbReference>
<accession>K9U9F5</accession>
<dbReference type="Proteomes" id="UP000010384">
    <property type="component" value="Plasmid pCHRO.01"/>
</dbReference>
<dbReference type="SUPFAM" id="SSF89447">
    <property type="entry name" value="AbrB/MazE/MraZ-like"/>
    <property type="match status" value="1"/>
</dbReference>
<dbReference type="SMART" id="SM00966">
    <property type="entry name" value="SpoVT_AbrB"/>
    <property type="match status" value="1"/>
</dbReference>
<dbReference type="OrthoDB" id="583351at2"/>
<evidence type="ECO:0000259" key="2">
    <source>
        <dbReference type="PROSITE" id="PS51740"/>
    </source>
</evidence>
<keyword evidence="4" id="KW-1185">Reference proteome</keyword>
<dbReference type="KEGG" id="cthe:Chro_5898"/>
<geneLocation type="plasmid" evidence="3 4">
    <name>pCHRO.01</name>
</geneLocation>
<keyword evidence="1" id="KW-0238">DNA-binding</keyword>
<dbReference type="Pfam" id="PF04014">
    <property type="entry name" value="MazE_antitoxin"/>
    <property type="match status" value="1"/>
</dbReference>
<reference evidence="3 4" key="1">
    <citation type="submission" date="2012-06" db="EMBL/GenBank/DDBJ databases">
        <title>Finished plasmid 1 of genome of Chroococcidiopsis thermalis PCC 7203.</title>
        <authorList>
            <consortium name="US DOE Joint Genome Institute"/>
            <person name="Gugger M."/>
            <person name="Coursin T."/>
            <person name="Rippka R."/>
            <person name="Tandeau De Marsac N."/>
            <person name="Huntemann M."/>
            <person name="Wei C.-L."/>
            <person name="Han J."/>
            <person name="Detter J.C."/>
            <person name="Han C."/>
            <person name="Tapia R."/>
            <person name="Davenport K."/>
            <person name="Daligault H."/>
            <person name="Erkkila T."/>
            <person name="Gu W."/>
            <person name="Munk A.C.C."/>
            <person name="Teshima H."/>
            <person name="Xu Y."/>
            <person name="Chain P."/>
            <person name="Chen A."/>
            <person name="Krypides N."/>
            <person name="Mavromatis K."/>
            <person name="Markowitz V."/>
            <person name="Szeto E."/>
            <person name="Ivanova N."/>
            <person name="Mikhailova N."/>
            <person name="Ovchinnikova G."/>
            <person name="Pagani I."/>
            <person name="Pati A."/>
            <person name="Goodwin L."/>
            <person name="Peters L."/>
            <person name="Pitluck S."/>
            <person name="Woyke T."/>
            <person name="Kerfeld C."/>
        </authorList>
    </citation>
    <scope>NUCLEOTIDE SEQUENCE [LARGE SCALE GENOMIC DNA]</scope>
    <source>
        <strain evidence="3 4">PCC 7203</strain>
        <plasmid evidence="3 4">pCHRO.01</plasmid>
    </source>
</reference>
<dbReference type="RefSeq" id="WP_015163170.1">
    <property type="nucleotide sequence ID" value="NC_019699.1"/>
</dbReference>
<protein>
    <submittedName>
        <fullName evidence="3">Transcriptional regulator, AbrB family</fullName>
    </submittedName>
</protein>
<dbReference type="GO" id="GO:0003677">
    <property type="term" value="F:DNA binding"/>
    <property type="evidence" value="ECO:0007669"/>
    <property type="project" value="UniProtKB-UniRule"/>
</dbReference>
<keyword evidence="3" id="KW-0614">Plasmid</keyword>
<dbReference type="AlphaFoldDB" id="K9U9F5"/>
<dbReference type="NCBIfam" id="TIGR01439">
    <property type="entry name" value="lp_hng_hel_AbrB"/>
    <property type="match status" value="1"/>
</dbReference>
<dbReference type="Gene3D" id="2.10.260.10">
    <property type="match status" value="1"/>
</dbReference>
<evidence type="ECO:0000313" key="4">
    <source>
        <dbReference type="Proteomes" id="UP000010384"/>
    </source>
</evidence>
<gene>
    <name evidence="3" type="ORF">Chro_5898</name>
</gene>
<dbReference type="InParanoid" id="K9U9F5"/>
<dbReference type="InterPro" id="IPR037914">
    <property type="entry name" value="SpoVT-AbrB_sf"/>
</dbReference>
<evidence type="ECO:0000256" key="1">
    <source>
        <dbReference type="PROSITE-ProRule" id="PRU01076"/>
    </source>
</evidence>
<evidence type="ECO:0000313" key="3">
    <source>
        <dbReference type="EMBL" id="AFY91233.1"/>
    </source>
</evidence>
<organism evidence="3 4">
    <name type="scientific">Chroococcidiopsis thermalis (strain PCC 7203)</name>
    <dbReference type="NCBI Taxonomy" id="251229"/>
    <lineage>
        <taxon>Bacteria</taxon>
        <taxon>Bacillati</taxon>
        <taxon>Cyanobacteriota</taxon>
        <taxon>Cyanophyceae</taxon>
        <taxon>Chroococcidiopsidales</taxon>
        <taxon>Chroococcidiopsidaceae</taxon>
        <taxon>Chroococcidiopsis</taxon>
    </lineage>
</organism>